<evidence type="ECO:0000313" key="4">
    <source>
        <dbReference type="Proteomes" id="UP000291106"/>
    </source>
</evidence>
<feature type="transmembrane region" description="Helical" evidence="2">
    <location>
        <begin position="40"/>
        <end position="61"/>
    </location>
</feature>
<feature type="region of interest" description="Disordered" evidence="1">
    <location>
        <begin position="1"/>
        <end position="24"/>
    </location>
</feature>
<organism evidence="3 4">
    <name type="scientific">Shewanella maritima</name>
    <dbReference type="NCBI Taxonomy" id="2520507"/>
    <lineage>
        <taxon>Bacteria</taxon>
        <taxon>Pseudomonadati</taxon>
        <taxon>Pseudomonadota</taxon>
        <taxon>Gammaproteobacteria</taxon>
        <taxon>Alteromonadales</taxon>
        <taxon>Shewanellaceae</taxon>
        <taxon>Shewanella</taxon>
    </lineage>
</organism>
<evidence type="ECO:0000313" key="3">
    <source>
        <dbReference type="EMBL" id="QBF81966.1"/>
    </source>
</evidence>
<proteinExistence type="predicted"/>
<evidence type="ECO:0000256" key="2">
    <source>
        <dbReference type="SAM" id="Phobius"/>
    </source>
</evidence>
<dbReference type="RefSeq" id="WP_130597940.1">
    <property type="nucleotide sequence ID" value="NZ_CP036200.1"/>
</dbReference>
<keyword evidence="2" id="KW-0812">Transmembrane</keyword>
<evidence type="ECO:0000256" key="1">
    <source>
        <dbReference type="SAM" id="MobiDB-lite"/>
    </source>
</evidence>
<dbReference type="KEGG" id="smai:EXU30_04065"/>
<keyword evidence="4" id="KW-1185">Reference proteome</keyword>
<accession>A0A411PEG4</accession>
<gene>
    <name evidence="3" type="ORF">EXU30_04065</name>
</gene>
<sequence>MPGGGGEEPKKHELEPVPEQEGAAQTIALNSQTVTKVDGYLFEPTHIALAAITITIFFIIMRRK</sequence>
<name>A0A411PEG4_9GAMM</name>
<protein>
    <submittedName>
        <fullName evidence="3">Uncharacterized protein</fullName>
    </submittedName>
</protein>
<dbReference type="AlphaFoldDB" id="A0A411PEG4"/>
<keyword evidence="2" id="KW-1133">Transmembrane helix</keyword>
<reference evidence="3 4" key="1">
    <citation type="submission" date="2019-02" db="EMBL/GenBank/DDBJ databases">
        <title>Shewanella sp. D4-2 isolated from Dokdo Island.</title>
        <authorList>
            <person name="Baek K."/>
        </authorList>
    </citation>
    <scope>NUCLEOTIDE SEQUENCE [LARGE SCALE GENOMIC DNA]</scope>
    <source>
        <strain evidence="3 4">D4-2</strain>
    </source>
</reference>
<keyword evidence="2" id="KW-0472">Membrane</keyword>
<dbReference type="Proteomes" id="UP000291106">
    <property type="component" value="Chromosome"/>
</dbReference>
<dbReference type="EMBL" id="CP036200">
    <property type="protein sequence ID" value="QBF81966.1"/>
    <property type="molecule type" value="Genomic_DNA"/>
</dbReference>